<keyword evidence="3" id="KW-0808">Transferase</keyword>
<evidence type="ECO:0000256" key="5">
    <source>
        <dbReference type="ARBA" id="ARBA00023128"/>
    </source>
</evidence>
<dbReference type="GO" id="GO:0017136">
    <property type="term" value="F:histone deacetylase activity, NAD-dependent"/>
    <property type="evidence" value="ECO:0007669"/>
    <property type="project" value="TreeGrafter"/>
</dbReference>
<evidence type="ECO:0000256" key="6">
    <source>
        <dbReference type="PROSITE-ProRule" id="PRU00236"/>
    </source>
</evidence>
<dbReference type="GO" id="GO:0031934">
    <property type="term" value="C:mating-type region heterochromatin"/>
    <property type="evidence" value="ECO:0007669"/>
    <property type="project" value="TreeGrafter"/>
</dbReference>
<keyword evidence="5" id="KW-0496">Mitochondrion</keyword>
<comment type="subcellular location">
    <subcellularLocation>
        <location evidence="1">Mitochondrion</location>
    </subcellularLocation>
</comment>
<accession>A0A0D2L630</accession>
<dbReference type="GO" id="GO:0031508">
    <property type="term" value="P:pericentric heterochromatin formation"/>
    <property type="evidence" value="ECO:0007669"/>
    <property type="project" value="TreeGrafter"/>
</dbReference>
<dbReference type="PROSITE" id="PS50305">
    <property type="entry name" value="SIRTUIN"/>
    <property type="match status" value="1"/>
</dbReference>
<evidence type="ECO:0000313" key="8">
    <source>
        <dbReference type="EMBL" id="KJA22337.1"/>
    </source>
</evidence>
<keyword evidence="9" id="KW-1185">Reference proteome</keyword>
<dbReference type="GO" id="GO:0000122">
    <property type="term" value="P:negative regulation of transcription by RNA polymerase II"/>
    <property type="evidence" value="ECO:0007669"/>
    <property type="project" value="TreeGrafter"/>
</dbReference>
<dbReference type="GO" id="GO:0005739">
    <property type="term" value="C:mitochondrion"/>
    <property type="evidence" value="ECO:0007669"/>
    <property type="project" value="UniProtKB-SubCell"/>
</dbReference>
<name>A0A0D2L630_HYPSF</name>
<dbReference type="InterPro" id="IPR003000">
    <property type="entry name" value="Sirtuin"/>
</dbReference>
<keyword evidence="4" id="KW-0520">NAD</keyword>
<dbReference type="AlphaFoldDB" id="A0A0D2L630"/>
<gene>
    <name evidence="8" type="ORF">HYPSUDRAFT_109853</name>
</gene>
<dbReference type="STRING" id="945553.A0A0D2L630"/>
<feature type="non-terminal residue" evidence="8">
    <location>
        <position position="178"/>
    </location>
</feature>
<evidence type="ECO:0000256" key="1">
    <source>
        <dbReference type="ARBA" id="ARBA00004173"/>
    </source>
</evidence>
<dbReference type="GO" id="GO:1990414">
    <property type="term" value="P:replication-born double-strand break repair via sister chromatid exchange"/>
    <property type="evidence" value="ECO:0007669"/>
    <property type="project" value="TreeGrafter"/>
</dbReference>
<evidence type="ECO:0000256" key="4">
    <source>
        <dbReference type="ARBA" id="ARBA00023027"/>
    </source>
</evidence>
<protein>
    <recommendedName>
        <fullName evidence="7">Deacetylase sirtuin-type domain-containing protein</fullName>
    </recommendedName>
</protein>
<dbReference type="SUPFAM" id="SSF52467">
    <property type="entry name" value="DHS-like NAD/FAD-binding domain"/>
    <property type="match status" value="1"/>
</dbReference>
<evidence type="ECO:0000313" key="9">
    <source>
        <dbReference type="Proteomes" id="UP000054270"/>
    </source>
</evidence>
<dbReference type="OrthoDB" id="3047070at2759"/>
<dbReference type="InterPro" id="IPR029035">
    <property type="entry name" value="DHS-like_NAD/FAD-binding_dom"/>
</dbReference>
<evidence type="ECO:0000259" key="7">
    <source>
        <dbReference type="PROSITE" id="PS50305"/>
    </source>
</evidence>
<feature type="domain" description="Deacetylase sirtuin-type" evidence="7">
    <location>
        <begin position="1"/>
        <end position="178"/>
    </location>
</feature>
<dbReference type="GO" id="GO:0006282">
    <property type="term" value="P:regulation of DNA repair"/>
    <property type="evidence" value="ECO:0007669"/>
    <property type="project" value="TreeGrafter"/>
</dbReference>
<dbReference type="Gene3D" id="3.40.50.1220">
    <property type="entry name" value="TPP-binding domain"/>
    <property type="match status" value="1"/>
</dbReference>
<reference evidence="9" key="1">
    <citation type="submission" date="2014-04" db="EMBL/GenBank/DDBJ databases">
        <title>Evolutionary Origins and Diversification of the Mycorrhizal Mutualists.</title>
        <authorList>
            <consortium name="DOE Joint Genome Institute"/>
            <consortium name="Mycorrhizal Genomics Consortium"/>
            <person name="Kohler A."/>
            <person name="Kuo A."/>
            <person name="Nagy L.G."/>
            <person name="Floudas D."/>
            <person name="Copeland A."/>
            <person name="Barry K.W."/>
            <person name="Cichocki N."/>
            <person name="Veneault-Fourrey C."/>
            <person name="LaButti K."/>
            <person name="Lindquist E.A."/>
            <person name="Lipzen A."/>
            <person name="Lundell T."/>
            <person name="Morin E."/>
            <person name="Murat C."/>
            <person name="Riley R."/>
            <person name="Ohm R."/>
            <person name="Sun H."/>
            <person name="Tunlid A."/>
            <person name="Henrissat B."/>
            <person name="Grigoriev I.V."/>
            <person name="Hibbett D.S."/>
            <person name="Martin F."/>
        </authorList>
    </citation>
    <scope>NUCLEOTIDE SEQUENCE [LARGE SCALE GENOMIC DNA]</scope>
    <source>
        <strain evidence="9">FD-334 SS-4</strain>
    </source>
</reference>
<dbReference type="EMBL" id="KN817550">
    <property type="protein sequence ID" value="KJA22337.1"/>
    <property type="molecule type" value="Genomic_DNA"/>
</dbReference>
<dbReference type="PANTHER" id="PTHR11085:SF15">
    <property type="entry name" value="NAD-DEPENDENT HISTONE DEACETYLASE HST4"/>
    <property type="match status" value="1"/>
</dbReference>
<proteinExistence type="inferred from homology"/>
<comment type="similarity">
    <text evidence="2">Belongs to the sirtuin family. Class I subfamily.</text>
</comment>
<dbReference type="InterPro" id="IPR050134">
    <property type="entry name" value="NAD-dep_sirtuin_deacylases"/>
</dbReference>
<feature type="non-terminal residue" evidence="8">
    <location>
        <position position="1"/>
    </location>
</feature>
<dbReference type="Pfam" id="PF02146">
    <property type="entry name" value="SIR2"/>
    <property type="match status" value="1"/>
</dbReference>
<dbReference type="PANTHER" id="PTHR11085">
    <property type="entry name" value="NAD-DEPENDENT PROTEIN DEACYLASE SIRTUIN-5, MITOCHONDRIAL-RELATED"/>
    <property type="match status" value="1"/>
</dbReference>
<dbReference type="InterPro" id="IPR026590">
    <property type="entry name" value="Ssirtuin_cat_dom"/>
</dbReference>
<organism evidence="8 9">
    <name type="scientific">Hypholoma sublateritium (strain FD-334 SS-4)</name>
    <dbReference type="NCBI Taxonomy" id="945553"/>
    <lineage>
        <taxon>Eukaryota</taxon>
        <taxon>Fungi</taxon>
        <taxon>Dikarya</taxon>
        <taxon>Basidiomycota</taxon>
        <taxon>Agaricomycotina</taxon>
        <taxon>Agaricomycetes</taxon>
        <taxon>Agaricomycetidae</taxon>
        <taxon>Agaricales</taxon>
        <taxon>Agaricineae</taxon>
        <taxon>Strophariaceae</taxon>
        <taxon>Hypholoma</taxon>
    </lineage>
</organism>
<dbReference type="GO" id="GO:0005634">
    <property type="term" value="C:nucleus"/>
    <property type="evidence" value="ECO:0007669"/>
    <property type="project" value="TreeGrafter"/>
</dbReference>
<dbReference type="GO" id="GO:0070403">
    <property type="term" value="F:NAD+ binding"/>
    <property type="evidence" value="ECO:0007669"/>
    <property type="project" value="InterPro"/>
</dbReference>
<sequence length="178" mass="19706">ISQDENLRTEYCKVVTTLASKTAAAKPTPFHFMLRALDNARLLARLYTQNIDSLESKVGFDLLDHSGKARCIALHGSLLDLRCDSCSEPSSLEGLFHLLKIGVLPICCNTQRTLPTLRERTRPCGTLYPDIVLYDEPVKDEEYITAAVNSDIRKCAKKTVLLIAGTSLTIPGVIQMIK</sequence>
<dbReference type="Proteomes" id="UP000054270">
    <property type="component" value="Unassembled WGS sequence"/>
</dbReference>
<evidence type="ECO:0000256" key="2">
    <source>
        <dbReference type="ARBA" id="ARBA00006924"/>
    </source>
</evidence>
<comment type="caution">
    <text evidence="6">Lacks conserved residue(s) required for the propagation of feature annotation.</text>
</comment>
<evidence type="ECO:0000256" key="3">
    <source>
        <dbReference type="ARBA" id="ARBA00022679"/>
    </source>
</evidence>